<feature type="compositionally biased region" description="Basic residues" evidence="6">
    <location>
        <begin position="349"/>
        <end position="358"/>
    </location>
</feature>
<dbReference type="SUPFAM" id="SSF110581">
    <property type="entry name" value="Indigoidine synthase A-like"/>
    <property type="match status" value="1"/>
</dbReference>
<evidence type="ECO:0000256" key="3">
    <source>
        <dbReference type="ARBA" id="ARBA00023211"/>
    </source>
</evidence>
<evidence type="ECO:0000313" key="7">
    <source>
        <dbReference type="EMBL" id="GMM50650.1"/>
    </source>
</evidence>
<dbReference type="PROSITE" id="PS00583">
    <property type="entry name" value="PFKB_KINASES_1"/>
    <property type="match status" value="1"/>
</dbReference>
<evidence type="ECO:0000256" key="5">
    <source>
        <dbReference type="ARBA" id="ARBA00023295"/>
    </source>
</evidence>
<dbReference type="GO" id="GO:0046872">
    <property type="term" value="F:metal ion binding"/>
    <property type="evidence" value="ECO:0007669"/>
    <property type="project" value="UniProtKB-KW"/>
</dbReference>
<accession>A0AAV5RGJ8</accession>
<gene>
    <name evidence="7" type="ORF">DASB73_016080</name>
</gene>
<dbReference type="GO" id="GO:0016301">
    <property type="term" value="F:kinase activity"/>
    <property type="evidence" value="ECO:0007669"/>
    <property type="project" value="InterPro"/>
</dbReference>
<sequence length="756" mass="81323">MIRRFSRLAISEEVRHAVGVGNPVVALESTIITHGLPYPRNVRMATEVEQVIRSKGCTPATIAFINGTAKVGLTPSELEDLGNTAGKDLLKISKRDIPFVLANKLSGGSTVASTMILAHKAGINVFATGGLGGVHRDVHKTWDISADLEELGRTPVAVVCSGVKSILDISKTAEYLETKGCLISTFGQKNMPNFFTTDSGVPSPYTFNTANEAAKLIYAGNNFDLNTGYMFCVPPPKEVALDKLNMDGIIDEALAQASKQAISGKNITPFLLQKVWEATGGVSIDTNVALVKNNAEMAADIAISLSQLKRTEKVSVHPVDISPKSQKAAHEPALKPTPASAPKLDNNAHKHTHKHSHSHSHDESSCTSCASHSHDPPPGYHANPDVIAVGSLNEDITCTMPIDDPDMKGTSYPGKIQSTIGGIGYNVALASSLYGAPTGLLTSIGRSSTLVPAVRNSMNLLHVDEGTHNSRYVSLNGSNGDMLVACAESGVSLDPSVIFEKLDTKQPKVVVMDANIDKDQMNAVMKYRKNNNKSCLIFEPTSAPKASRIAKCNLGVYPNQSVDIITPNKAELLSIFEEFMKVEKFDVENWLPIVMASPVGTQENRMKMFQFTQKHAALKEIEKEGVIKACIRLLPFFPNIYVTLGEAGVLTAKLFDPAEETITGQDSSGTLLLQDPNYTFAVQFDYYEPTPGISVASVNGAGDSFCGVLAAQISNSPNQGYSRFIKTAMKAAELSLEVVDSVNTSIRDLHFTSFKL</sequence>
<evidence type="ECO:0000256" key="2">
    <source>
        <dbReference type="ARBA" id="ARBA00022801"/>
    </source>
</evidence>
<dbReference type="HAMAP" id="MF_01876">
    <property type="entry name" value="PsiMP_glycosidase"/>
    <property type="match status" value="1"/>
</dbReference>
<keyword evidence="2" id="KW-0378">Hydrolase</keyword>
<dbReference type="PANTHER" id="PTHR42909:SF1">
    <property type="entry name" value="CARBOHYDRATE KINASE PFKB DOMAIN-CONTAINING PROTEIN"/>
    <property type="match status" value="1"/>
</dbReference>
<keyword evidence="8" id="KW-1185">Reference proteome</keyword>
<feature type="region of interest" description="Disordered" evidence="6">
    <location>
        <begin position="314"/>
        <end position="383"/>
    </location>
</feature>
<dbReference type="GO" id="GO:0004730">
    <property type="term" value="F:pseudouridylate synthase activity"/>
    <property type="evidence" value="ECO:0007669"/>
    <property type="project" value="InterPro"/>
</dbReference>
<dbReference type="InterPro" id="IPR007342">
    <property type="entry name" value="PsuG"/>
</dbReference>
<dbReference type="AlphaFoldDB" id="A0AAV5RGJ8"/>
<comment type="caution">
    <text evidence="7">The sequence shown here is derived from an EMBL/GenBank/DDBJ whole genome shotgun (WGS) entry which is preliminary data.</text>
</comment>
<evidence type="ECO:0000256" key="1">
    <source>
        <dbReference type="ARBA" id="ARBA00022723"/>
    </source>
</evidence>
<evidence type="ECO:0000313" key="8">
    <source>
        <dbReference type="Proteomes" id="UP001362899"/>
    </source>
</evidence>
<evidence type="ECO:0000256" key="4">
    <source>
        <dbReference type="ARBA" id="ARBA00023239"/>
    </source>
</evidence>
<dbReference type="GO" id="GO:0016798">
    <property type="term" value="F:hydrolase activity, acting on glycosyl bonds"/>
    <property type="evidence" value="ECO:0007669"/>
    <property type="project" value="UniProtKB-KW"/>
</dbReference>
<protein>
    <recommendedName>
        <fullName evidence="9">Carbohydrate kinase PfkB domain-containing protein</fullName>
    </recommendedName>
</protein>
<name>A0AAV5RGJ8_STABA</name>
<dbReference type="Proteomes" id="UP001362899">
    <property type="component" value="Unassembled WGS sequence"/>
</dbReference>
<dbReference type="Pfam" id="PF04227">
    <property type="entry name" value="Indigoidine_A"/>
    <property type="match status" value="1"/>
</dbReference>
<reference evidence="7 8" key="1">
    <citation type="journal article" date="2023" name="Elife">
        <title>Identification of key yeast species and microbe-microbe interactions impacting larval growth of Drosophila in the wild.</title>
        <authorList>
            <person name="Mure A."/>
            <person name="Sugiura Y."/>
            <person name="Maeda R."/>
            <person name="Honda K."/>
            <person name="Sakurai N."/>
            <person name="Takahashi Y."/>
            <person name="Watada M."/>
            <person name="Katoh T."/>
            <person name="Gotoh A."/>
            <person name="Gotoh Y."/>
            <person name="Taniguchi I."/>
            <person name="Nakamura K."/>
            <person name="Hayashi T."/>
            <person name="Katayama T."/>
            <person name="Uemura T."/>
            <person name="Hattori Y."/>
        </authorList>
    </citation>
    <scope>NUCLEOTIDE SEQUENCE [LARGE SCALE GENOMIC DNA]</scope>
    <source>
        <strain evidence="7 8">SB-73</strain>
    </source>
</reference>
<proteinExistence type="inferred from homology"/>
<organism evidence="7 8">
    <name type="scientific">Starmerella bacillaris</name>
    <name type="common">Yeast</name>
    <name type="synonym">Candida zemplinina</name>
    <dbReference type="NCBI Taxonomy" id="1247836"/>
    <lineage>
        <taxon>Eukaryota</taxon>
        <taxon>Fungi</taxon>
        <taxon>Dikarya</taxon>
        <taxon>Ascomycota</taxon>
        <taxon>Saccharomycotina</taxon>
        <taxon>Dipodascomycetes</taxon>
        <taxon>Dipodascales</taxon>
        <taxon>Trichomonascaceae</taxon>
        <taxon>Starmerella</taxon>
    </lineage>
</organism>
<evidence type="ECO:0008006" key="9">
    <source>
        <dbReference type="Google" id="ProtNLM"/>
    </source>
</evidence>
<dbReference type="Gene3D" id="3.40.1190.20">
    <property type="match status" value="1"/>
</dbReference>
<dbReference type="EMBL" id="BTGC01000003">
    <property type="protein sequence ID" value="GMM50650.1"/>
    <property type="molecule type" value="Genomic_DNA"/>
</dbReference>
<keyword evidence="5" id="KW-0326">Glycosidase</keyword>
<dbReference type="InterPro" id="IPR002173">
    <property type="entry name" value="Carboh/pur_kinase_PfkB_CS"/>
</dbReference>
<keyword evidence="1" id="KW-0479">Metal-binding</keyword>
<keyword evidence="4" id="KW-0456">Lyase</keyword>
<dbReference type="InterPro" id="IPR022830">
    <property type="entry name" value="Indigdn_synthA-like"/>
</dbReference>
<dbReference type="Gene3D" id="3.40.1790.10">
    <property type="entry name" value="Indigoidine synthase domain"/>
    <property type="match status" value="1"/>
</dbReference>
<dbReference type="InterPro" id="IPR029056">
    <property type="entry name" value="Ribokinase-like"/>
</dbReference>
<dbReference type="GO" id="GO:0005737">
    <property type="term" value="C:cytoplasm"/>
    <property type="evidence" value="ECO:0007669"/>
    <property type="project" value="TreeGrafter"/>
</dbReference>
<keyword evidence="3" id="KW-0464">Manganese</keyword>
<evidence type="ECO:0000256" key="6">
    <source>
        <dbReference type="SAM" id="MobiDB-lite"/>
    </source>
</evidence>
<dbReference type="PANTHER" id="PTHR42909">
    <property type="entry name" value="ZGC:136858"/>
    <property type="match status" value="1"/>
</dbReference>
<dbReference type="SUPFAM" id="SSF53613">
    <property type="entry name" value="Ribokinase-like"/>
    <property type="match status" value="1"/>
</dbReference>